<evidence type="ECO:0000313" key="3">
    <source>
        <dbReference type="Proteomes" id="UP001283361"/>
    </source>
</evidence>
<keyword evidence="3" id="KW-1185">Reference proteome</keyword>
<gene>
    <name evidence="2" type="ORF">RRG08_011855</name>
</gene>
<evidence type="ECO:0000256" key="1">
    <source>
        <dbReference type="SAM" id="MobiDB-lite"/>
    </source>
</evidence>
<accession>A0AAE0ZNX8</accession>
<protein>
    <submittedName>
        <fullName evidence="2">Uncharacterized protein</fullName>
    </submittedName>
</protein>
<dbReference type="Proteomes" id="UP001283361">
    <property type="component" value="Unassembled WGS sequence"/>
</dbReference>
<proteinExistence type="predicted"/>
<dbReference type="EMBL" id="JAWDGP010003665">
    <property type="protein sequence ID" value="KAK3771942.1"/>
    <property type="molecule type" value="Genomic_DNA"/>
</dbReference>
<sequence length="81" mass="9168">MRKELESRSEEGDALEWQLNRTPEDPPASPGVATGSDVYSRSADERFFEIHIKQLLVVYNAQQDCADLSNKQRERSIVMGA</sequence>
<dbReference type="AlphaFoldDB" id="A0AAE0ZNX8"/>
<reference evidence="2" key="1">
    <citation type="journal article" date="2023" name="G3 (Bethesda)">
        <title>A reference genome for the long-term kleptoplast-retaining sea slug Elysia crispata morphotype clarki.</title>
        <authorList>
            <person name="Eastman K.E."/>
            <person name="Pendleton A.L."/>
            <person name="Shaikh M.A."/>
            <person name="Suttiyut T."/>
            <person name="Ogas R."/>
            <person name="Tomko P."/>
            <person name="Gavelis G."/>
            <person name="Widhalm J.R."/>
            <person name="Wisecaver J.H."/>
        </authorList>
    </citation>
    <scope>NUCLEOTIDE SEQUENCE</scope>
    <source>
        <strain evidence="2">ECLA1</strain>
    </source>
</reference>
<comment type="caution">
    <text evidence="2">The sequence shown here is derived from an EMBL/GenBank/DDBJ whole genome shotgun (WGS) entry which is preliminary data.</text>
</comment>
<feature type="compositionally biased region" description="Basic and acidic residues" evidence="1">
    <location>
        <begin position="1"/>
        <end position="11"/>
    </location>
</feature>
<organism evidence="2 3">
    <name type="scientific">Elysia crispata</name>
    <name type="common">lettuce slug</name>
    <dbReference type="NCBI Taxonomy" id="231223"/>
    <lineage>
        <taxon>Eukaryota</taxon>
        <taxon>Metazoa</taxon>
        <taxon>Spiralia</taxon>
        <taxon>Lophotrochozoa</taxon>
        <taxon>Mollusca</taxon>
        <taxon>Gastropoda</taxon>
        <taxon>Heterobranchia</taxon>
        <taxon>Euthyneura</taxon>
        <taxon>Panpulmonata</taxon>
        <taxon>Sacoglossa</taxon>
        <taxon>Placobranchoidea</taxon>
        <taxon>Plakobranchidae</taxon>
        <taxon>Elysia</taxon>
    </lineage>
</organism>
<name>A0AAE0ZNX8_9GAST</name>
<feature type="region of interest" description="Disordered" evidence="1">
    <location>
        <begin position="1"/>
        <end position="37"/>
    </location>
</feature>
<evidence type="ECO:0000313" key="2">
    <source>
        <dbReference type="EMBL" id="KAK3771942.1"/>
    </source>
</evidence>